<dbReference type="RefSeq" id="WP_207867923.1">
    <property type="nucleotide sequence ID" value="NZ_CP062222.1"/>
</dbReference>
<evidence type="ECO:0000259" key="1">
    <source>
        <dbReference type="Pfam" id="PF13454"/>
    </source>
</evidence>
<dbReference type="InterPro" id="IPR038732">
    <property type="entry name" value="HpyO/CreE_NAD-binding"/>
</dbReference>
<proteinExistence type="predicted"/>
<dbReference type="EMBL" id="CP062222">
    <property type="protein sequence ID" value="QTC89715.1"/>
    <property type="molecule type" value="Genomic_DNA"/>
</dbReference>
<gene>
    <name evidence="2" type="ORF">IFJ75_10345</name>
</gene>
<dbReference type="Proteomes" id="UP000663918">
    <property type="component" value="Chromosome"/>
</dbReference>
<dbReference type="InterPro" id="IPR036188">
    <property type="entry name" value="FAD/NAD-bd_sf"/>
</dbReference>
<dbReference type="KEGG" id="bgoe:IFJ75_10345"/>
<accession>A0A975C0X0</accession>
<dbReference type="PANTHER" id="PTHR40254">
    <property type="entry name" value="BLR0577 PROTEIN"/>
    <property type="match status" value="1"/>
</dbReference>
<reference evidence="2" key="1">
    <citation type="submission" date="2020-09" db="EMBL/GenBank/DDBJ databases">
        <title>Brevundimonas sp. LVF2 isolated from a puddle in Goettingen, Germany.</title>
        <authorList>
            <person name="Friedrich I."/>
            <person name="Klassen A."/>
            <person name="Hannes N."/>
            <person name="Schneider D."/>
            <person name="Hertel R."/>
            <person name="Daniel R."/>
        </authorList>
    </citation>
    <scope>NUCLEOTIDE SEQUENCE</scope>
    <source>
        <strain evidence="2">LVF2</strain>
    </source>
</reference>
<organism evidence="2 3">
    <name type="scientific">Brevundimonas goettingensis</name>
    <dbReference type="NCBI Taxonomy" id="2774190"/>
    <lineage>
        <taxon>Bacteria</taxon>
        <taxon>Pseudomonadati</taxon>
        <taxon>Pseudomonadota</taxon>
        <taxon>Alphaproteobacteria</taxon>
        <taxon>Caulobacterales</taxon>
        <taxon>Caulobacteraceae</taxon>
        <taxon>Brevundimonas</taxon>
    </lineage>
</organism>
<dbReference type="Gene3D" id="3.50.50.60">
    <property type="entry name" value="FAD/NAD(P)-binding domain"/>
    <property type="match status" value="2"/>
</dbReference>
<name>A0A975C0X0_9CAUL</name>
<sequence>MTAPRIAVIGAGFSGLLTTVHLSRKLPEAELWLIEKAPRFGEGAAYGTREADHVLNVRLGNMSAFPDDPEHLSRWLATQPHWSAQGAFITRGDYGRYLRAILSETLGHSGSRLKLVHDEGVELAREGNGWRIGFVSGERLDVDVVVLALGNLEPADPPGLDPAVVEAGRYVADPWRGVTALDGEARRVLLIGSSLTMVDVVLSHARTGRRFFALSRRGFAPRAHKAADLAVASRPYSGSPGVVLRRAREAAQTSDWRAVTDDLRRSARSLWRSWTRAQRGRFLRHLRPIWDVHRHRLAPGVAGRVQAMLAAGELSIDAGRIVRIEPAEDKVLVTWRPRGWTRTTTRKVDAVINCTGPLADVAGSQIPLIRGLVEGGLARADPDGLGLDVDDDCRVRDIDGAAQDELYAVGPMTRGAFWEVTSVPDIRLQAAEVAEVISRTVG</sequence>
<evidence type="ECO:0000313" key="3">
    <source>
        <dbReference type="Proteomes" id="UP000663918"/>
    </source>
</evidence>
<evidence type="ECO:0000313" key="2">
    <source>
        <dbReference type="EMBL" id="QTC89715.1"/>
    </source>
</evidence>
<dbReference type="SUPFAM" id="SSF51905">
    <property type="entry name" value="FAD/NAD(P)-binding domain"/>
    <property type="match status" value="2"/>
</dbReference>
<dbReference type="PANTHER" id="PTHR40254:SF1">
    <property type="entry name" value="BLR0577 PROTEIN"/>
    <property type="match status" value="1"/>
</dbReference>
<dbReference type="InterPro" id="IPR052189">
    <property type="entry name" value="L-asp_N-monooxygenase_NS-form"/>
</dbReference>
<dbReference type="Pfam" id="PF13454">
    <property type="entry name" value="NAD_binding_9"/>
    <property type="match status" value="1"/>
</dbReference>
<protein>
    <submittedName>
        <fullName evidence="2">FAD/NAD(P)-binding protein</fullName>
    </submittedName>
</protein>
<dbReference type="AlphaFoldDB" id="A0A975C0X0"/>
<feature type="domain" description="FAD-dependent urate hydroxylase HpyO/Asp monooxygenase CreE-like FAD/NAD(P)-binding" evidence="1">
    <location>
        <begin position="7"/>
        <end position="151"/>
    </location>
</feature>
<keyword evidence="3" id="KW-1185">Reference proteome</keyword>